<sequence>ALAAARGRREALEHGLRVGAIAALLGHALGASPAWCDELFDAARVHDIGQLAVPESILAKPGRLDPQEWAAIRRHPIDGARMLGAASDALHTLAAEVALNHHEKWDGSGYPAGREGSNIPLCGRIVAVADFVDALGTRASYRTALDEAAIFTLLDLAAGMQFDPAVVSAMHQVRPRLPRVHELAARHAAQATTGTPAPLWWRELASAA</sequence>
<dbReference type="PROSITE" id="PS51832">
    <property type="entry name" value="HD_GYP"/>
    <property type="match status" value="1"/>
</dbReference>
<gene>
    <name evidence="2" type="ORF">C667_23789</name>
</gene>
<reference evidence="2 3" key="1">
    <citation type="submission" date="2012-09" db="EMBL/GenBank/DDBJ databases">
        <title>Draft Genome Sequences of 6 Strains from Genus Thauera.</title>
        <authorList>
            <person name="Liu B."/>
            <person name="Shapleigh J.P."/>
            <person name="Frostegard A.H."/>
        </authorList>
    </citation>
    <scope>NUCLEOTIDE SEQUENCE [LARGE SCALE GENOMIC DNA]</scope>
    <source>
        <strain evidence="2 3">B4P</strain>
    </source>
</reference>
<evidence type="ECO:0000313" key="2">
    <source>
        <dbReference type="EMBL" id="ENO87141.1"/>
    </source>
</evidence>
<evidence type="ECO:0000313" key="3">
    <source>
        <dbReference type="Proteomes" id="UP000013047"/>
    </source>
</evidence>
<dbReference type="Pfam" id="PF13487">
    <property type="entry name" value="HD_5"/>
    <property type="match status" value="1"/>
</dbReference>
<dbReference type="InterPro" id="IPR052020">
    <property type="entry name" value="Cyclic_di-GMP/3'3'-cGAMP_PDE"/>
</dbReference>
<dbReference type="AlphaFoldDB" id="N6XZ79"/>
<proteinExistence type="predicted"/>
<feature type="domain" description="HD-GYP" evidence="1">
    <location>
        <begin position="1"/>
        <end position="186"/>
    </location>
</feature>
<name>N6XZ79_9RHOO</name>
<protein>
    <submittedName>
        <fullName evidence="2">Response regulator receiver modulated metal dependent phosphohydrolase</fullName>
    </submittedName>
</protein>
<dbReference type="GO" id="GO:0008081">
    <property type="term" value="F:phosphoric diester hydrolase activity"/>
    <property type="evidence" value="ECO:0007669"/>
    <property type="project" value="UniProtKB-ARBA"/>
</dbReference>
<dbReference type="InterPro" id="IPR037522">
    <property type="entry name" value="HD_GYP_dom"/>
</dbReference>
<accession>N6XZ79</accession>
<dbReference type="SUPFAM" id="SSF109604">
    <property type="entry name" value="HD-domain/PDEase-like"/>
    <property type="match status" value="1"/>
</dbReference>
<dbReference type="InterPro" id="IPR003607">
    <property type="entry name" value="HD/PDEase_dom"/>
</dbReference>
<dbReference type="Proteomes" id="UP000013047">
    <property type="component" value="Unassembled WGS sequence"/>
</dbReference>
<dbReference type="PANTHER" id="PTHR45228">
    <property type="entry name" value="CYCLIC DI-GMP PHOSPHODIESTERASE TM_0186-RELATED"/>
    <property type="match status" value="1"/>
</dbReference>
<keyword evidence="3" id="KW-1185">Reference proteome</keyword>
<dbReference type="OrthoDB" id="9763857at2"/>
<evidence type="ECO:0000259" key="1">
    <source>
        <dbReference type="PROSITE" id="PS51832"/>
    </source>
</evidence>
<organism evidence="2 3">
    <name type="scientific">Thauera phenylacetica B4P</name>
    <dbReference type="NCBI Taxonomy" id="1234382"/>
    <lineage>
        <taxon>Bacteria</taxon>
        <taxon>Pseudomonadati</taxon>
        <taxon>Pseudomonadota</taxon>
        <taxon>Betaproteobacteria</taxon>
        <taxon>Rhodocyclales</taxon>
        <taxon>Zoogloeaceae</taxon>
        <taxon>Thauera</taxon>
    </lineage>
</organism>
<dbReference type="RefSeq" id="WP_004390545.1">
    <property type="nucleotide sequence ID" value="NZ_AMXF01000513.1"/>
</dbReference>
<keyword evidence="2" id="KW-0378">Hydrolase</keyword>
<dbReference type="CDD" id="cd00077">
    <property type="entry name" value="HDc"/>
    <property type="match status" value="1"/>
</dbReference>
<dbReference type="Gene3D" id="1.10.3210.10">
    <property type="entry name" value="Hypothetical protein af1432"/>
    <property type="match status" value="1"/>
</dbReference>
<feature type="non-terminal residue" evidence="2">
    <location>
        <position position="1"/>
    </location>
</feature>
<dbReference type="EMBL" id="AMXF01000513">
    <property type="protein sequence ID" value="ENO87141.1"/>
    <property type="molecule type" value="Genomic_DNA"/>
</dbReference>
<comment type="caution">
    <text evidence="2">The sequence shown here is derived from an EMBL/GenBank/DDBJ whole genome shotgun (WGS) entry which is preliminary data.</text>
</comment>